<sequence>MTPARSSTNDDAIQDENADESEDACKTALVTPEDSQSVSDGSGRALVKTKLFHLTTGLTIAPIYKLVCVRVWCIDYASVATGGLSTCRSAGLRVARRWGLWFWVRDGATVAHP</sequence>
<feature type="region of interest" description="Disordered" evidence="1">
    <location>
        <begin position="1"/>
        <end position="42"/>
    </location>
</feature>
<organism evidence="2 3">
    <name type="scientific">Protopolystoma xenopodis</name>
    <dbReference type="NCBI Taxonomy" id="117903"/>
    <lineage>
        <taxon>Eukaryota</taxon>
        <taxon>Metazoa</taxon>
        <taxon>Spiralia</taxon>
        <taxon>Lophotrochozoa</taxon>
        <taxon>Platyhelminthes</taxon>
        <taxon>Monogenea</taxon>
        <taxon>Polyopisthocotylea</taxon>
        <taxon>Polystomatidea</taxon>
        <taxon>Polystomatidae</taxon>
        <taxon>Protopolystoma</taxon>
    </lineage>
</organism>
<keyword evidence="3" id="KW-1185">Reference proteome</keyword>
<evidence type="ECO:0000313" key="3">
    <source>
        <dbReference type="Proteomes" id="UP000784294"/>
    </source>
</evidence>
<comment type="caution">
    <text evidence="2">The sequence shown here is derived from an EMBL/GenBank/DDBJ whole genome shotgun (WGS) entry which is preliminary data.</text>
</comment>
<gene>
    <name evidence="2" type="ORF">PXEA_LOCUS12061</name>
</gene>
<evidence type="ECO:0000313" key="2">
    <source>
        <dbReference type="EMBL" id="VEL18621.1"/>
    </source>
</evidence>
<feature type="compositionally biased region" description="Acidic residues" evidence="1">
    <location>
        <begin position="12"/>
        <end position="22"/>
    </location>
</feature>
<dbReference type="Proteomes" id="UP000784294">
    <property type="component" value="Unassembled WGS sequence"/>
</dbReference>
<reference evidence="2" key="1">
    <citation type="submission" date="2018-11" db="EMBL/GenBank/DDBJ databases">
        <authorList>
            <consortium name="Pathogen Informatics"/>
        </authorList>
    </citation>
    <scope>NUCLEOTIDE SEQUENCE</scope>
</reference>
<feature type="compositionally biased region" description="Polar residues" evidence="1">
    <location>
        <begin position="1"/>
        <end position="11"/>
    </location>
</feature>
<dbReference type="AlphaFoldDB" id="A0A3S5AK72"/>
<proteinExistence type="predicted"/>
<protein>
    <submittedName>
        <fullName evidence="2">Uncharacterized protein</fullName>
    </submittedName>
</protein>
<name>A0A3S5AK72_9PLAT</name>
<evidence type="ECO:0000256" key="1">
    <source>
        <dbReference type="SAM" id="MobiDB-lite"/>
    </source>
</evidence>
<accession>A0A3S5AK72</accession>
<dbReference type="EMBL" id="CAAALY010037821">
    <property type="protein sequence ID" value="VEL18621.1"/>
    <property type="molecule type" value="Genomic_DNA"/>
</dbReference>